<protein>
    <recommendedName>
        <fullName evidence="4">Nudix hydrolase domain-containing protein</fullName>
    </recommendedName>
</protein>
<dbReference type="PANTHER" id="PTHR43046">
    <property type="entry name" value="GDP-MANNOSE MANNOSYL HYDROLASE"/>
    <property type="match status" value="1"/>
</dbReference>
<comment type="cofactor">
    <cofactor evidence="1">
        <name>Mg(2+)</name>
        <dbReference type="ChEBI" id="CHEBI:18420"/>
    </cofactor>
</comment>
<sequence length="156" mass="18036">MDQKFWLLHKMIIPGNQPRFKKSELLIPSASTLIVHRQSGKVLFVRSTTTKEKWGYPGGRIDFKQDKNPKDAALREGGEETSLKIEIKRFLGIYITSEYDPNFRIHCFIAESDEDKVKPSKEIIDWKWLRPEEGLNLDLTISASQALEDFLKIKAT</sequence>
<dbReference type="Proteomes" id="UP000229381">
    <property type="component" value="Unassembled WGS sequence"/>
</dbReference>
<accession>A0A2H0MP38</accession>
<dbReference type="EMBL" id="PCWI01000031">
    <property type="protein sequence ID" value="PIQ98419.1"/>
    <property type="molecule type" value="Genomic_DNA"/>
</dbReference>
<dbReference type="InterPro" id="IPR015797">
    <property type="entry name" value="NUDIX_hydrolase-like_dom_sf"/>
</dbReference>
<evidence type="ECO:0000313" key="5">
    <source>
        <dbReference type="EMBL" id="PIQ98419.1"/>
    </source>
</evidence>
<reference evidence="5 6" key="1">
    <citation type="submission" date="2017-09" db="EMBL/GenBank/DDBJ databases">
        <title>Depth-based differentiation of microbial function through sediment-hosted aquifers and enrichment of novel symbionts in the deep terrestrial subsurface.</title>
        <authorList>
            <person name="Probst A.J."/>
            <person name="Ladd B."/>
            <person name="Jarett J.K."/>
            <person name="Geller-Mcgrath D.E."/>
            <person name="Sieber C.M."/>
            <person name="Emerson J.B."/>
            <person name="Anantharaman K."/>
            <person name="Thomas B.C."/>
            <person name="Malmstrom R."/>
            <person name="Stieglmeier M."/>
            <person name="Klingl A."/>
            <person name="Woyke T."/>
            <person name="Ryan C.M."/>
            <person name="Banfield J.F."/>
        </authorList>
    </citation>
    <scope>NUCLEOTIDE SEQUENCE [LARGE SCALE GENOMIC DNA]</scope>
    <source>
        <strain evidence="5">CG11_big_fil_rev_8_21_14_0_20_39_9</strain>
    </source>
</reference>
<dbReference type="GO" id="GO:0016787">
    <property type="term" value="F:hydrolase activity"/>
    <property type="evidence" value="ECO:0007669"/>
    <property type="project" value="UniProtKB-KW"/>
</dbReference>
<keyword evidence="2" id="KW-0378">Hydrolase</keyword>
<organism evidence="5 6">
    <name type="scientific">Candidatus Nealsonbacteria bacterium CG11_big_fil_rev_8_21_14_0_20_39_9</name>
    <dbReference type="NCBI Taxonomy" id="1974715"/>
    <lineage>
        <taxon>Bacteria</taxon>
        <taxon>Candidatus Nealsoniibacteriota</taxon>
    </lineage>
</organism>
<evidence type="ECO:0000256" key="1">
    <source>
        <dbReference type="ARBA" id="ARBA00001946"/>
    </source>
</evidence>
<dbReference type="InterPro" id="IPR000086">
    <property type="entry name" value="NUDIX_hydrolase_dom"/>
</dbReference>
<dbReference type="AlphaFoldDB" id="A0A2H0MP38"/>
<comment type="caution">
    <text evidence="5">The sequence shown here is derived from an EMBL/GenBank/DDBJ whole genome shotgun (WGS) entry which is preliminary data.</text>
</comment>
<dbReference type="SUPFAM" id="SSF55811">
    <property type="entry name" value="Nudix"/>
    <property type="match status" value="1"/>
</dbReference>
<dbReference type="Gene3D" id="3.90.79.10">
    <property type="entry name" value="Nucleoside Triphosphate Pyrophosphohydrolase"/>
    <property type="match status" value="1"/>
</dbReference>
<dbReference type="PROSITE" id="PS51462">
    <property type="entry name" value="NUDIX"/>
    <property type="match status" value="1"/>
</dbReference>
<name>A0A2H0MP38_9BACT</name>
<evidence type="ECO:0000313" key="6">
    <source>
        <dbReference type="Proteomes" id="UP000229381"/>
    </source>
</evidence>
<gene>
    <name evidence="5" type="ORF">COV64_01395</name>
</gene>
<proteinExistence type="predicted"/>
<dbReference type="Pfam" id="PF00293">
    <property type="entry name" value="NUDIX"/>
    <property type="match status" value="1"/>
</dbReference>
<evidence type="ECO:0000256" key="3">
    <source>
        <dbReference type="ARBA" id="ARBA00022842"/>
    </source>
</evidence>
<feature type="domain" description="Nudix hydrolase" evidence="4">
    <location>
        <begin position="25"/>
        <end position="153"/>
    </location>
</feature>
<evidence type="ECO:0000259" key="4">
    <source>
        <dbReference type="PROSITE" id="PS51462"/>
    </source>
</evidence>
<evidence type="ECO:0000256" key="2">
    <source>
        <dbReference type="ARBA" id="ARBA00022801"/>
    </source>
</evidence>
<dbReference type="PANTHER" id="PTHR43046:SF12">
    <property type="entry name" value="GDP-MANNOSE MANNOSYL HYDROLASE"/>
    <property type="match status" value="1"/>
</dbReference>
<keyword evidence="3" id="KW-0460">Magnesium</keyword>